<reference evidence="1 2" key="1">
    <citation type="journal article" date="2010" name="Stand. Genomic Sci.">
        <title>Complete genome sequence of Marinobacter adhaerens type strain (HP15), a diatom-interacting marine microorganism.</title>
        <authorList>
            <person name="Gardes A."/>
            <person name="Kaeppel E."/>
            <person name="Shehzad A."/>
            <person name="Seebah S."/>
            <person name="Teeling H."/>
            <person name="Yarza P."/>
            <person name="Glockner F.O."/>
            <person name="Grossart H.P."/>
            <person name="Ullrich M.S."/>
        </authorList>
    </citation>
    <scope>NUCLEOTIDE SEQUENCE [LARGE SCALE GENOMIC DNA]</scope>
    <source>
        <strain evidence="2">DSM 23420 / HP15</strain>
    </source>
</reference>
<organism evidence="1 2">
    <name type="scientific">Marinobacter adhaerens (strain DSM 23420 / HP15)</name>
    <dbReference type="NCBI Taxonomy" id="225937"/>
    <lineage>
        <taxon>Bacteria</taxon>
        <taxon>Pseudomonadati</taxon>
        <taxon>Pseudomonadota</taxon>
        <taxon>Gammaproteobacteria</taxon>
        <taxon>Pseudomonadales</taxon>
        <taxon>Marinobacteraceae</taxon>
        <taxon>Marinobacter</taxon>
    </lineage>
</organism>
<gene>
    <name evidence="1" type="ordered locus">HP15_918</name>
</gene>
<evidence type="ECO:0000313" key="2">
    <source>
        <dbReference type="Proteomes" id="UP000007077"/>
    </source>
</evidence>
<accession>E4PEX7</accession>
<protein>
    <submittedName>
        <fullName evidence="1">Uncharacterized protein</fullName>
    </submittedName>
</protein>
<evidence type="ECO:0000313" key="1">
    <source>
        <dbReference type="EMBL" id="ADP96682.1"/>
    </source>
</evidence>
<proteinExistence type="predicted"/>
<sequence>MLPSGVQRLCQSEIQAIRKNPTHLSMTLLPGSLIESDPENDL</sequence>
<dbReference type="Proteomes" id="UP000007077">
    <property type="component" value="Chromosome"/>
</dbReference>
<dbReference type="KEGG" id="mad:HP15_918"/>
<name>E4PEX7_MARAH</name>
<dbReference type="AlphaFoldDB" id="E4PEX7"/>
<dbReference type="HOGENOM" id="CLU_3253762_0_0_6"/>
<reference evidence="2" key="2">
    <citation type="submission" date="2010-02" db="EMBL/GenBank/DDBJ databases">
        <title>Complete genome sequence of Marinobacter adhaerens type strain (HP15).</title>
        <authorList>
            <person name="Gaerdes A.A.M."/>
            <person name="Kaeppel E."/>
            <person name="Shezad A."/>
            <person name="Seebah S."/>
            <person name="Teeling H."/>
            <person name="Yarza P."/>
            <person name="Gloeckner F.O."/>
            <person name="Ullrich M.S."/>
        </authorList>
    </citation>
    <scope>NUCLEOTIDE SEQUENCE [LARGE SCALE GENOMIC DNA]</scope>
    <source>
        <strain evidence="2">DSM 23420 / HP15</strain>
    </source>
</reference>
<dbReference type="EMBL" id="CP001978">
    <property type="protein sequence ID" value="ADP96682.1"/>
    <property type="molecule type" value="Genomic_DNA"/>
</dbReference>